<dbReference type="RefSeq" id="WP_267564274.1">
    <property type="nucleotide sequence ID" value="NZ_JAPNTZ010000006.1"/>
</dbReference>
<keyword evidence="4" id="KW-1185">Reference proteome</keyword>
<feature type="domain" description="DUF6745" evidence="2">
    <location>
        <begin position="192"/>
        <end position="275"/>
    </location>
</feature>
<dbReference type="Pfam" id="PF20530">
    <property type="entry name" value="DUF6745"/>
    <property type="match status" value="1"/>
</dbReference>
<evidence type="ECO:0000259" key="2">
    <source>
        <dbReference type="Pfam" id="PF20530"/>
    </source>
</evidence>
<name>A0ABT4B0Z2_9ACTN</name>
<gene>
    <name evidence="3" type="ORF">OWR29_19180</name>
</gene>
<organism evidence="3 4">
    <name type="scientific">Paractinoplanes pyxinae</name>
    <dbReference type="NCBI Taxonomy" id="2997416"/>
    <lineage>
        <taxon>Bacteria</taxon>
        <taxon>Bacillati</taxon>
        <taxon>Actinomycetota</taxon>
        <taxon>Actinomycetes</taxon>
        <taxon>Micromonosporales</taxon>
        <taxon>Micromonosporaceae</taxon>
        <taxon>Paractinoplanes</taxon>
    </lineage>
</organism>
<feature type="region of interest" description="Disordered" evidence="1">
    <location>
        <begin position="120"/>
        <end position="141"/>
    </location>
</feature>
<dbReference type="Proteomes" id="UP001151002">
    <property type="component" value="Unassembled WGS sequence"/>
</dbReference>
<evidence type="ECO:0000313" key="4">
    <source>
        <dbReference type="Proteomes" id="UP001151002"/>
    </source>
</evidence>
<reference evidence="3" key="1">
    <citation type="submission" date="2022-11" db="EMBL/GenBank/DDBJ databases">
        <authorList>
            <person name="Somphong A."/>
            <person name="Phongsopitanun W."/>
        </authorList>
    </citation>
    <scope>NUCLEOTIDE SEQUENCE</scope>
    <source>
        <strain evidence="3">Pm04-4</strain>
    </source>
</reference>
<dbReference type="InterPro" id="IPR046633">
    <property type="entry name" value="DUF6745"/>
</dbReference>
<accession>A0ABT4B0Z2</accession>
<sequence>MRPRALIAPARRQAALRQELWDRAVETRREWLEVGVSTKPADHTVSEEIIASLYARHGRPRPEFIRVPSPRAAIPYLEGLPTHDDLRSWLGDRRPPGRFPLAGDIAAGLSQLRSALEAEFTEPPRDRTPMKRRKGEAWPVLPPGQALDSGLPFHEMLIQGVRNALFRSLAGIYLPVRSALAHAAGPVPVGWYGQQDAAWLAHVDAIRRTVQPHLRREREFAEWSALTRSAGWWWPGEHRCVLVDRPVILRTEPVPHAWHEEIRLVHIEYADGWSVTPAR</sequence>
<dbReference type="EMBL" id="JAPNTZ010000006">
    <property type="protein sequence ID" value="MCY1140129.1"/>
    <property type="molecule type" value="Genomic_DNA"/>
</dbReference>
<evidence type="ECO:0000256" key="1">
    <source>
        <dbReference type="SAM" id="MobiDB-lite"/>
    </source>
</evidence>
<protein>
    <recommendedName>
        <fullName evidence="2">DUF6745 domain-containing protein</fullName>
    </recommendedName>
</protein>
<proteinExistence type="predicted"/>
<comment type="caution">
    <text evidence="3">The sequence shown here is derived from an EMBL/GenBank/DDBJ whole genome shotgun (WGS) entry which is preliminary data.</text>
</comment>
<evidence type="ECO:0000313" key="3">
    <source>
        <dbReference type="EMBL" id="MCY1140129.1"/>
    </source>
</evidence>